<reference evidence="3" key="1">
    <citation type="submission" date="2019-02" db="EMBL/GenBank/DDBJ databases">
        <authorList>
            <person name="Gruber-Vodicka R. H."/>
            <person name="Seah K. B. B."/>
        </authorList>
    </citation>
    <scope>NUCLEOTIDE SEQUENCE</scope>
    <source>
        <strain evidence="2">BECK_BZ163</strain>
        <strain evidence="3">BECK_BZ164</strain>
        <strain evidence="1">BECK_BZ165</strain>
    </source>
</reference>
<dbReference type="EMBL" id="CAADFA010000042">
    <property type="protein sequence ID" value="VFJ47190.1"/>
    <property type="molecule type" value="Genomic_DNA"/>
</dbReference>
<name>A0A450VUD1_9GAMM</name>
<accession>A0A450VUD1</accession>
<protein>
    <submittedName>
        <fullName evidence="3">Uncharacterized protein</fullName>
    </submittedName>
</protein>
<organism evidence="3">
    <name type="scientific">Candidatus Kentrum sp. FM</name>
    <dbReference type="NCBI Taxonomy" id="2126340"/>
    <lineage>
        <taxon>Bacteria</taxon>
        <taxon>Pseudomonadati</taxon>
        <taxon>Pseudomonadota</taxon>
        <taxon>Gammaproteobacteria</taxon>
        <taxon>Candidatus Kentrum</taxon>
    </lineage>
</organism>
<proteinExistence type="predicted"/>
<sequence>MDKKSPFLAQFLARMSAFERENSTFLLVFHPVSADVIFWECTLTIVA</sequence>
<evidence type="ECO:0000313" key="1">
    <source>
        <dbReference type="EMBL" id="VFJ47190.1"/>
    </source>
</evidence>
<evidence type="ECO:0000313" key="2">
    <source>
        <dbReference type="EMBL" id="VFJ49937.1"/>
    </source>
</evidence>
<evidence type="ECO:0000313" key="3">
    <source>
        <dbReference type="EMBL" id="VFK08421.1"/>
    </source>
</evidence>
<gene>
    <name evidence="2" type="ORF">BECKFM1743A_GA0114220_100781</name>
    <name evidence="3" type="ORF">BECKFM1743B_GA0114221_100693</name>
    <name evidence="1" type="ORF">BECKFM1743C_GA0114222_100423</name>
</gene>
<dbReference type="EMBL" id="CAADFL010000069">
    <property type="protein sequence ID" value="VFK08421.1"/>
    <property type="molecule type" value="Genomic_DNA"/>
</dbReference>
<dbReference type="EMBL" id="CAADEZ010000078">
    <property type="protein sequence ID" value="VFJ49937.1"/>
    <property type="molecule type" value="Genomic_DNA"/>
</dbReference>
<dbReference type="AlphaFoldDB" id="A0A450VUD1"/>